<feature type="transmembrane region" description="Helical" evidence="1">
    <location>
        <begin position="92"/>
        <end position="110"/>
    </location>
</feature>
<feature type="transmembrane region" description="Helical" evidence="1">
    <location>
        <begin position="116"/>
        <end position="137"/>
    </location>
</feature>
<proteinExistence type="predicted"/>
<reference evidence="2 3" key="1">
    <citation type="journal article" date="2012" name="J. Bacteriol.">
        <title>Draft Genome Sequence of Cecembia lonarensis Strain LW9T, Isolated from Lonar Lake, a Haloalkaline Lake in India.</title>
        <authorList>
            <person name="Shivaji S."/>
            <person name="Ara S."/>
            <person name="Singh A."/>
            <person name="Pinnaka A.K."/>
        </authorList>
    </citation>
    <scope>NUCLEOTIDE SEQUENCE [LARGE SCALE GENOMIC DNA]</scope>
    <source>
        <strain evidence="2 3">LW9</strain>
    </source>
</reference>
<dbReference type="AlphaFoldDB" id="K1LZX1"/>
<organism evidence="2 3">
    <name type="scientific">Cecembia lonarensis (strain CCUG 58316 / KCTC 22772 / LW9)</name>
    <dbReference type="NCBI Taxonomy" id="1225176"/>
    <lineage>
        <taxon>Bacteria</taxon>
        <taxon>Pseudomonadati</taxon>
        <taxon>Bacteroidota</taxon>
        <taxon>Cytophagia</taxon>
        <taxon>Cytophagales</taxon>
        <taxon>Cyclobacteriaceae</taxon>
        <taxon>Cecembia</taxon>
    </lineage>
</organism>
<feature type="transmembrane region" description="Helical" evidence="1">
    <location>
        <begin position="158"/>
        <end position="176"/>
    </location>
</feature>
<dbReference type="Proteomes" id="UP000004478">
    <property type="component" value="Unassembled WGS sequence"/>
</dbReference>
<comment type="caution">
    <text evidence="2">The sequence shown here is derived from an EMBL/GenBank/DDBJ whole genome shotgun (WGS) entry which is preliminary data.</text>
</comment>
<keyword evidence="3" id="KW-1185">Reference proteome</keyword>
<feature type="transmembrane region" description="Helical" evidence="1">
    <location>
        <begin position="188"/>
        <end position="208"/>
    </location>
</feature>
<protein>
    <submittedName>
        <fullName evidence="2">Uncharacterized protein</fullName>
    </submittedName>
</protein>
<keyword evidence="1" id="KW-0812">Transmembrane</keyword>
<name>K1LZX1_CECL9</name>
<keyword evidence="1" id="KW-1133">Transmembrane helix</keyword>
<evidence type="ECO:0000256" key="1">
    <source>
        <dbReference type="SAM" id="Phobius"/>
    </source>
</evidence>
<dbReference type="EMBL" id="AMGM01000021">
    <property type="protein sequence ID" value="EKB49654.1"/>
    <property type="molecule type" value="Genomic_DNA"/>
</dbReference>
<evidence type="ECO:0000313" key="3">
    <source>
        <dbReference type="Proteomes" id="UP000004478"/>
    </source>
</evidence>
<evidence type="ECO:0000313" key="2">
    <source>
        <dbReference type="EMBL" id="EKB49654.1"/>
    </source>
</evidence>
<sequence length="229" mass="27328">MKLSEKDIRYLEEKLVDRPFRWEELYFEIFDHVLCKYEASGLEDVEAFWEKEKSNWGWWKIYKMRVKFHSLTIWQFLKCYFNFLVSFKGQDLKINLLFLAIAFLLGINFYQNEAIMTGLILGLWFVYPVSFHAWIFHQGDTLGEKLKISNKGYTSAKLDANWSLFLVNLIFYQTILTTGKKYLGLEGFFSFAYYHPAISIGILFFMLLSARAMHQVYHSQLKPFLYEVK</sequence>
<keyword evidence="1" id="KW-0472">Membrane</keyword>
<dbReference type="OrthoDB" id="838860at2"/>
<dbReference type="RefSeq" id="WP_009184798.1">
    <property type="nucleotide sequence ID" value="NZ_AMGM01000021.1"/>
</dbReference>
<accession>K1LZX1</accession>
<gene>
    <name evidence="2" type="ORF">B879_01767</name>
</gene>